<dbReference type="Pfam" id="PF01655">
    <property type="entry name" value="Ribosomal_L32e"/>
    <property type="match status" value="1"/>
</dbReference>
<dbReference type="SMART" id="SM01393">
    <property type="entry name" value="Ribosomal_L32e"/>
    <property type="match status" value="1"/>
</dbReference>
<sequence length="456" mass="49152">MGQCAWCPSGHFSAGGSDACGAATCPPGSAMPAGAASASDCFPCADGYYSAGHSTSCIACACDEPTQSCFHGTVTSQDHVVHTKATIVGLPPSLWSPSLTQAWAKVVADVIPSAKTTLASVDAATSTTDRLGATTLVLVTTVATADDASTLRGLYASKAWLASLQAAAPFRSRLSYDVVLVDLTHAQALASRESEKHAHQSAKAAAVLKRKRHVEPIAALPADVLDAVSAARKEKEVVEQQLAQDKADAEAIDAKPKKAHKPATHVRRFGTIQVTTLNAPTPAADVLTDSAKAFLVQRTAPGRPRSKVVEPTRSSSRQDIIMVQVTPVARRPIIKKKVTKFKRHQSNRFKRVSESWRKPKGIDGRVRRRFKGAIRMPNVGYGSNTKTKHLLPNGFYKFTVRNVAELDMLLMHNRKYCAEVAHNVSGRKRKEILTRAEQLNIRVTNPNARVRAEEAE</sequence>
<dbReference type="AlphaFoldDB" id="A0A3R7AB89"/>
<dbReference type="GO" id="GO:0003735">
    <property type="term" value="F:structural constituent of ribosome"/>
    <property type="evidence" value="ECO:0007669"/>
    <property type="project" value="InterPro"/>
</dbReference>
<evidence type="ECO:0000313" key="5">
    <source>
        <dbReference type="Proteomes" id="UP000285430"/>
    </source>
</evidence>
<evidence type="ECO:0000256" key="3">
    <source>
        <dbReference type="ARBA" id="ARBA00023274"/>
    </source>
</evidence>
<dbReference type="VEuPathDB" id="FungiDB:H257_05655"/>
<dbReference type="SUPFAM" id="SSF52042">
    <property type="entry name" value="Ribosomal protein L32e"/>
    <property type="match status" value="1"/>
</dbReference>
<dbReference type="PANTHER" id="PTHR23413:SF1">
    <property type="entry name" value="RIBOSOMAL PROTEIN L32"/>
    <property type="match status" value="1"/>
</dbReference>
<dbReference type="InterPro" id="IPR018263">
    <property type="entry name" value="Ribosomal_eL32_CS"/>
</dbReference>
<name>A0A3R7AB89_APHAT</name>
<evidence type="ECO:0000313" key="4">
    <source>
        <dbReference type="EMBL" id="RHZ19684.1"/>
    </source>
</evidence>
<proteinExistence type="inferred from homology"/>
<dbReference type="CDD" id="cd00513">
    <property type="entry name" value="Ribosomal_L32_L32e"/>
    <property type="match status" value="1"/>
</dbReference>
<dbReference type="GO" id="GO:0022625">
    <property type="term" value="C:cytosolic large ribosomal subunit"/>
    <property type="evidence" value="ECO:0007669"/>
    <property type="project" value="TreeGrafter"/>
</dbReference>
<dbReference type="Proteomes" id="UP000285430">
    <property type="component" value="Unassembled WGS sequence"/>
</dbReference>
<reference evidence="4 5" key="1">
    <citation type="submission" date="2018-08" db="EMBL/GenBank/DDBJ databases">
        <title>Aphanomyces genome sequencing and annotation.</title>
        <authorList>
            <person name="Minardi D."/>
            <person name="Oidtmann B."/>
            <person name="Van Der Giezen M."/>
            <person name="Studholme D.J."/>
        </authorList>
    </citation>
    <scope>NUCLEOTIDE SEQUENCE [LARGE SCALE GENOMIC DNA]</scope>
    <source>
        <strain evidence="4 5">Da</strain>
    </source>
</reference>
<protein>
    <recommendedName>
        <fullName evidence="6">60S ribosomal protein L32</fullName>
    </recommendedName>
</protein>
<evidence type="ECO:0008006" key="6">
    <source>
        <dbReference type="Google" id="ProtNLM"/>
    </source>
</evidence>
<dbReference type="EMBL" id="QUTH01003397">
    <property type="protein sequence ID" value="RHZ19684.1"/>
    <property type="molecule type" value="Genomic_DNA"/>
</dbReference>
<accession>A0A3R7AB89</accession>
<dbReference type="InterPro" id="IPR036351">
    <property type="entry name" value="Ribosomal_eL32_sf"/>
</dbReference>
<evidence type="ECO:0000256" key="1">
    <source>
        <dbReference type="ARBA" id="ARBA00008431"/>
    </source>
</evidence>
<keyword evidence="2" id="KW-0689">Ribosomal protein</keyword>
<keyword evidence="3" id="KW-0687">Ribonucleoprotein</keyword>
<comment type="similarity">
    <text evidence="1">Belongs to the eukaryotic ribosomal protein eL32 family.</text>
</comment>
<dbReference type="InterPro" id="IPR001515">
    <property type="entry name" value="Ribosomal_eL32"/>
</dbReference>
<dbReference type="GO" id="GO:0006412">
    <property type="term" value="P:translation"/>
    <property type="evidence" value="ECO:0007669"/>
    <property type="project" value="InterPro"/>
</dbReference>
<gene>
    <name evidence="4" type="ORF">DYB37_006831</name>
</gene>
<comment type="caution">
    <text evidence="4">The sequence shown here is derived from an EMBL/GenBank/DDBJ whole genome shotgun (WGS) entry which is preliminary data.</text>
</comment>
<dbReference type="PROSITE" id="PS00580">
    <property type="entry name" value="RIBOSOMAL_L32E"/>
    <property type="match status" value="1"/>
</dbReference>
<organism evidence="4 5">
    <name type="scientific">Aphanomyces astaci</name>
    <name type="common">Crayfish plague agent</name>
    <dbReference type="NCBI Taxonomy" id="112090"/>
    <lineage>
        <taxon>Eukaryota</taxon>
        <taxon>Sar</taxon>
        <taxon>Stramenopiles</taxon>
        <taxon>Oomycota</taxon>
        <taxon>Saprolegniomycetes</taxon>
        <taxon>Saprolegniales</taxon>
        <taxon>Verrucalvaceae</taxon>
        <taxon>Aphanomyces</taxon>
    </lineage>
</organism>
<evidence type="ECO:0000256" key="2">
    <source>
        <dbReference type="ARBA" id="ARBA00022980"/>
    </source>
</evidence>
<dbReference type="VEuPathDB" id="FungiDB:H257_05656"/>
<dbReference type="PANTHER" id="PTHR23413">
    <property type="entry name" value="60S RIBOSOMAL PROTEIN L32 AND DNA-DIRECTED RNA POLYMERASE II, SUBUNIT N"/>
    <property type="match status" value="1"/>
</dbReference>